<evidence type="ECO:0000313" key="4">
    <source>
        <dbReference type="Proteomes" id="UP001172457"/>
    </source>
</evidence>
<dbReference type="CDD" id="cd09279">
    <property type="entry name" value="RNase_HI_like"/>
    <property type="match status" value="1"/>
</dbReference>
<dbReference type="GO" id="GO:0015074">
    <property type="term" value="P:DNA integration"/>
    <property type="evidence" value="ECO:0007669"/>
    <property type="project" value="InterPro"/>
</dbReference>
<reference evidence="3" key="1">
    <citation type="submission" date="2023-03" db="EMBL/GenBank/DDBJ databases">
        <title>Chromosome-scale reference genome and RAD-based genetic map of yellow starthistle (Centaurea solstitialis) reveal putative structural variation and QTLs associated with invader traits.</title>
        <authorList>
            <person name="Reatini B."/>
            <person name="Cang F.A."/>
            <person name="Jiang Q."/>
            <person name="Mckibben M.T.W."/>
            <person name="Barker M.S."/>
            <person name="Rieseberg L.H."/>
            <person name="Dlugosch K.M."/>
        </authorList>
    </citation>
    <scope>NUCLEOTIDE SEQUENCE</scope>
    <source>
        <strain evidence="3">CAN-66</strain>
        <tissue evidence="3">Leaf</tissue>
    </source>
</reference>
<dbReference type="Gene3D" id="3.30.420.10">
    <property type="entry name" value="Ribonuclease H-like superfamily/Ribonuclease H"/>
    <property type="match status" value="2"/>
</dbReference>
<evidence type="ECO:0000259" key="1">
    <source>
        <dbReference type="PROSITE" id="PS50878"/>
    </source>
</evidence>
<dbReference type="InterPro" id="IPR002156">
    <property type="entry name" value="RNaseH_domain"/>
</dbReference>
<dbReference type="Gene3D" id="3.10.10.10">
    <property type="entry name" value="HIV Type 1 Reverse Transcriptase, subunit A, domain 1"/>
    <property type="match status" value="1"/>
</dbReference>
<dbReference type="Pfam" id="PF13456">
    <property type="entry name" value="RVT_3"/>
    <property type="match status" value="1"/>
</dbReference>
<evidence type="ECO:0000313" key="3">
    <source>
        <dbReference type="EMBL" id="KAJ9546440.1"/>
    </source>
</evidence>
<dbReference type="CDD" id="cd01647">
    <property type="entry name" value="RT_LTR"/>
    <property type="match status" value="1"/>
</dbReference>
<dbReference type="SUPFAM" id="SSF53098">
    <property type="entry name" value="Ribonuclease H-like"/>
    <property type="match status" value="1"/>
</dbReference>
<dbReference type="InterPro" id="IPR000477">
    <property type="entry name" value="RT_dom"/>
</dbReference>
<comment type="caution">
    <text evidence="3">The sequence shown here is derived from an EMBL/GenBank/DDBJ whole genome shotgun (WGS) entry which is preliminary data.</text>
</comment>
<dbReference type="Gene3D" id="3.30.70.270">
    <property type="match status" value="2"/>
</dbReference>
<feature type="domain" description="Integrase catalytic" evidence="2">
    <location>
        <begin position="554"/>
        <end position="650"/>
    </location>
</feature>
<organism evidence="3 4">
    <name type="scientific">Centaurea solstitialis</name>
    <name type="common">yellow star-thistle</name>
    <dbReference type="NCBI Taxonomy" id="347529"/>
    <lineage>
        <taxon>Eukaryota</taxon>
        <taxon>Viridiplantae</taxon>
        <taxon>Streptophyta</taxon>
        <taxon>Embryophyta</taxon>
        <taxon>Tracheophyta</taxon>
        <taxon>Spermatophyta</taxon>
        <taxon>Magnoliopsida</taxon>
        <taxon>eudicotyledons</taxon>
        <taxon>Gunneridae</taxon>
        <taxon>Pentapetalae</taxon>
        <taxon>asterids</taxon>
        <taxon>campanulids</taxon>
        <taxon>Asterales</taxon>
        <taxon>Asteraceae</taxon>
        <taxon>Carduoideae</taxon>
        <taxon>Cardueae</taxon>
        <taxon>Centaureinae</taxon>
        <taxon>Centaurea</taxon>
    </lineage>
</organism>
<dbReference type="InterPro" id="IPR036397">
    <property type="entry name" value="RNaseH_sf"/>
</dbReference>
<dbReference type="InterPro" id="IPR012337">
    <property type="entry name" value="RNaseH-like_sf"/>
</dbReference>
<dbReference type="Proteomes" id="UP001172457">
    <property type="component" value="Chromosome 5"/>
</dbReference>
<keyword evidence="4" id="KW-1185">Reference proteome</keyword>
<sequence length="773" mass="88923">MVGIDPNVISHKLNVDPTFKPIKQKRRKFAPERNKVINDEVDNLLKTGKIREVKYPEWLANVVVVQKKNRKWRVCINFTDLNKACPKDPFPLPHIDAMVDATAGHELLTFMDAYSGYNQILMHTDDQEKTAFMTDKGIYCYKVMPFGLKNTGSTYQRLVNMMFKEHLGRTMEVYIDDMLEKSERSIDHVAHLKQSFDILRQYKMKLNPTKCSFGVRAGKFLGYLVTQRGIEASPEQVKAITEIQSPRNIKEVQKLTGRVAALTPLTRFISRSSDKCHLFYNVLRKNQGFLWTDEHEKTLQELKQYMTSPPLLTKPVEGERGNMVYSIRCEFKATNNEAEYEILIAGLDIVLRLGAKQLHVRSDSLLVVNQINGDFQAKDSKMMNYLKAVKDRIARFEYFLIEQIPRDLNMQADALAKLGSAFHDPSMENIPILYLTTPTIEAKDEVQMNEEVYNWSIDIWNYLKHDRLPEDRMEARKTRSKASRYTIFEDQLYRISTTGLLLRSVTNKTQIDRILQEMHDGECGNHTGGRSLANRISRQGYYWPTLREDAIRFGVPSEIMCDNGSQFISDKTRTFCEKCGIKLVTSTPRYPQSNGLAESSNKVIINSIQKRLKGAKGKWVEELPSVLWANRTTPRASTEQTPYSLVYGCEAVLPIEAQIPVARYRTFDQNAINLSYDLDALEEPRENTLRTMAAQKGLVERHFNKKVKAKIFQVGDYVLRHVFQNTQEPNAGKLSIKWEGPYVISKVIGNGAYQLTTMEGIEIQRSWNAHHLK</sequence>
<dbReference type="Pfam" id="PF00078">
    <property type="entry name" value="RVT_1"/>
    <property type="match status" value="1"/>
</dbReference>
<dbReference type="PANTHER" id="PTHR48475:SF2">
    <property type="entry name" value="RIBONUCLEASE H"/>
    <property type="match status" value="1"/>
</dbReference>
<dbReference type="PROSITE" id="PS50994">
    <property type="entry name" value="INTEGRASE"/>
    <property type="match status" value="1"/>
</dbReference>
<dbReference type="PROSITE" id="PS50878">
    <property type="entry name" value="RT_POL"/>
    <property type="match status" value="1"/>
</dbReference>
<dbReference type="AlphaFoldDB" id="A0AA38WBY3"/>
<proteinExistence type="predicted"/>
<dbReference type="InterPro" id="IPR001584">
    <property type="entry name" value="Integrase_cat-core"/>
</dbReference>
<feature type="non-terminal residue" evidence="3">
    <location>
        <position position="1"/>
    </location>
</feature>
<gene>
    <name evidence="3" type="ORF">OSB04_018983</name>
</gene>
<protein>
    <submittedName>
        <fullName evidence="3">Uncharacterized protein</fullName>
    </submittedName>
</protein>
<dbReference type="GO" id="GO:0004523">
    <property type="term" value="F:RNA-DNA hybrid ribonuclease activity"/>
    <property type="evidence" value="ECO:0007669"/>
    <property type="project" value="InterPro"/>
</dbReference>
<feature type="domain" description="Reverse transcriptase" evidence="1">
    <location>
        <begin position="46"/>
        <end position="225"/>
    </location>
</feature>
<dbReference type="InterPro" id="IPR043502">
    <property type="entry name" value="DNA/RNA_pol_sf"/>
</dbReference>
<dbReference type="EMBL" id="JARYMX010000005">
    <property type="protein sequence ID" value="KAJ9546440.1"/>
    <property type="molecule type" value="Genomic_DNA"/>
</dbReference>
<accession>A0AA38WBY3</accession>
<dbReference type="PANTHER" id="PTHR48475">
    <property type="entry name" value="RIBONUCLEASE H"/>
    <property type="match status" value="1"/>
</dbReference>
<dbReference type="GO" id="GO:0003676">
    <property type="term" value="F:nucleic acid binding"/>
    <property type="evidence" value="ECO:0007669"/>
    <property type="project" value="InterPro"/>
</dbReference>
<name>A0AA38WBY3_9ASTR</name>
<dbReference type="SUPFAM" id="SSF56672">
    <property type="entry name" value="DNA/RNA polymerases"/>
    <property type="match status" value="1"/>
</dbReference>
<dbReference type="InterPro" id="IPR043128">
    <property type="entry name" value="Rev_trsase/Diguanyl_cyclase"/>
</dbReference>
<evidence type="ECO:0000259" key="2">
    <source>
        <dbReference type="PROSITE" id="PS50994"/>
    </source>
</evidence>